<reference evidence="1" key="1">
    <citation type="submission" date="2019-10" db="EMBL/GenBank/DDBJ databases">
        <title>Conservation and host-specific expression of non-tandemly repeated heterogenous ribosome RNA gene in arbuscular mycorrhizal fungi.</title>
        <authorList>
            <person name="Maeda T."/>
            <person name="Kobayashi Y."/>
            <person name="Nakagawa T."/>
            <person name="Ezawa T."/>
            <person name="Yamaguchi K."/>
            <person name="Bino T."/>
            <person name="Nishimoto Y."/>
            <person name="Shigenobu S."/>
            <person name="Kawaguchi M."/>
        </authorList>
    </citation>
    <scope>NUCLEOTIDE SEQUENCE</scope>
    <source>
        <strain evidence="1">HR1</strain>
    </source>
</reference>
<dbReference type="AlphaFoldDB" id="A0A8H3M8W5"/>
<protein>
    <submittedName>
        <fullName evidence="1">Uncharacterized protein</fullName>
    </submittedName>
</protein>
<proteinExistence type="predicted"/>
<sequence length="224" mass="26079">MFRAIKATLDEWEKHVPIQLPEYIKNLAHINPSFDVLKTSDEDNVKFLLAEGMVVVNSKNEDGTVNYLKMQKKLIPNDCWHILLRTCLSKTFSAYPTLGYRVLPEGKERDEGGQRRQRLDILVRNKDLPVYGFELFVATSETMFDDHLKRSDYYSRIHNCNKTYTIDISPSEKLAKYFGNQEYEKVIPVHMIYNRGDGKAKLVYGIGNEKEVSIIGSKWQMMWC</sequence>
<organism evidence="1 2">
    <name type="scientific">Rhizophagus clarus</name>
    <dbReference type="NCBI Taxonomy" id="94130"/>
    <lineage>
        <taxon>Eukaryota</taxon>
        <taxon>Fungi</taxon>
        <taxon>Fungi incertae sedis</taxon>
        <taxon>Mucoromycota</taxon>
        <taxon>Glomeromycotina</taxon>
        <taxon>Glomeromycetes</taxon>
        <taxon>Glomerales</taxon>
        <taxon>Glomeraceae</taxon>
        <taxon>Rhizophagus</taxon>
    </lineage>
</organism>
<evidence type="ECO:0000313" key="2">
    <source>
        <dbReference type="Proteomes" id="UP000615446"/>
    </source>
</evidence>
<dbReference type="Proteomes" id="UP000615446">
    <property type="component" value="Unassembled WGS sequence"/>
</dbReference>
<evidence type="ECO:0000313" key="1">
    <source>
        <dbReference type="EMBL" id="GET01365.1"/>
    </source>
</evidence>
<gene>
    <name evidence="1" type="ORF">RCL2_002777600</name>
</gene>
<dbReference type="OrthoDB" id="2434238at2759"/>
<comment type="caution">
    <text evidence="1">The sequence shown here is derived from an EMBL/GenBank/DDBJ whole genome shotgun (WGS) entry which is preliminary data.</text>
</comment>
<accession>A0A8H3M8W5</accession>
<dbReference type="EMBL" id="BLAL01000298">
    <property type="protein sequence ID" value="GET01365.1"/>
    <property type="molecule type" value="Genomic_DNA"/>
</dbReference>
<name>A0A8H3M8W5_9GLOM</name>